<evidence type="ECO:0000313" key="1">
    <source>
        <dbReference type="EMBL" id="OJG78907.1"/>
    </source>
</evidence>
<dbReference type="AlphaFoldDB" id="A0A1L8WD05"/>
<name>A0A1L8WD05_9ENTE</name>
<organism evidence="1 2">
    <name type="scientific">Enterococcus ratti</name>
    <dbReference type="NCBI Taxonomy" id="150033"/>
    <lineage>
        <taxon>Bacteria</taxon>
        <taxon>Bacillati</taxon>
        <taxon>Bacillota</taxon>
        <taxon>Bacilli</taxon>
        <taxon>Lactobacillales</taxon>
        <taxon>Enterococcaceae</taxon>
        <taxon>Enterococcus</taxon>
    </lineage>
</organism>
<dbReference type="Proteomes" id="UP000182152">
    <property type="component" value="Unassembled WGS sequence"/>
</dbReference>
<gene>
    <name evidence="1" type="ORF">RV14_GL001075</name>
</gene>
<reference evidence="1 2" key="1">
    <citation type="submission" date="2014-12" db="EMBL/GenBank/DDBJ databases">
        <title>Draft genome sequences of 29 type strains of Enterococci.</title>
        <authorList>
            <person name="Zhong Z."/>
            <person name="Sun Z."/>
            <person name="Liu W."/>
            <person name="Zhang W."/>
            <person name="Zhang H."/>
        </authorList>
    </citation>
    <scope>NUCLEOTIDE SEQUENCE [LARGE SCALE GENOMIC DNA]</scope>
    <source>
        <strain evidence="1 2">DSM 15687</strain>
    </source>
</reference>
<evidence type="ECO:0000313" key="2">
    <source>
        <dbReference type="Proteomes" id="UP000182152"/>
    </source>
</evidence>
<proteinExistence type="predicted"/>
<comment type="caution">
    <text evidence="1">The sequence shown here is derived from an EMBL/GenBank/DDBJ whole genome shotgun (WGS) entry which is preliminary data.</text>
</comment>
<dbReference type="EMBL" id="JXLB01000021">
    <property type="protein sequence ID" value="OJG78907.1"/>
    <property type="molecule type" value="Genomic_DNA"/>
</dbReference>
<accession>A0A1L8WD05</accession>
<sequence>MYTKETSFDACTDFPPRVNPQVMEAVEILPEACFTEKKRPSFILQVFTNIPNKRRD</sequence>
<keyword evidence="2" id="KW-1185">Reference proteome</keyword>
<protein>
    <submittedName>
        <fullName evidence="1">Uncharacterized protein</fullName>
    </submittedName>
</protein>